<evidence type="ECO:0000313" key="3">
    <source>
        <dbReference type="Proteomes" id="UP000199031"/>
    </source>
</evidence>
<proteinExistence type="predicted"/>
<reference evidence="2 3" key="1">
    <citation type="submission" date="2016-10" db="EMBL/GenBank/DDBJ databases">
        <authorList>
            <person name="de Groot N.N."/>
        </authorList>
    </citation>
    <scope>NUCLEOTIDE SEQUENCE [LARGE SCALE GENOMIC DNA]</scope>
    <source>
        <strain evidence="2 3">DSM 28286</strain>
    </source>
</reference>
<evidence type="ECO:0000256" key="1">
    <source>
        <dbReference type="SAM" id="MobiDB-lite"/>
    </source>
</evidence>
<name>A0A1I5XGQ3_9BACT</name>
<sequence length="825" mass="94064">MSKIQAQALNNITKVPVREIAAKANSIIHGSRFISQPQLKDSLPKKSNKRSGVKSNTTVHPHIDSMPARKGRIYIVSNIKDAKRLPPTCVLREIKPAKCKLVEFVFVDTAITVKPELAADNGYVSIPARTPLMVIHGNIAYDYFYQSRLDTPFIGEDLQQHTITTRLSVLLKDQYPFNVSLSSTFGNSPYMRNFFGANLDFDQRKFTQIVKNRAENFIRNSMEDSNVFKQLSDDLDKKIRALKEIREWLYNPSITQKLVEARERYLARQQAQLAQPPADTTTEDWYTQLGALKLKNSAYRLNSPKSIGRNADNNEDSAYKRYQRFYNEQRIKADSIAREIDQLKGKLLSKQKRLDSTQKSLSARINSYRDLNTLNDSLKKIMPDSVLPKGLSLLASLRKLSIGTSTLDYSELSVKNITVTGLQVEINPKWYYAVAGGFINYRFRDYYMLNDSRTHHDQYLGIIRFGKGKPETSHLFLTYYFGKRNLYNYGTSADSGIAAKNALSGIALEQKIAVTDNISITAELAKSSMPYYNRMAQDSKLSSGAFNLNDRSNEAYSIKANVDIPGTSSRIDGYFKRYGENFQSFTMFRTNSRQTAWQIHLQQTLFQKQLTLNAAIRKNDFLNPFLDQQLVSNTVFKTLQATLRIKKLPVISLGYFPTTQIVKFSDEKYMEYLFNNLYGSVQYYYKAGALQMSSSITATKFYNRKADSNFVYYNAGNISFNQSVFLKTFVLQGTLSQSQSTNYTLHTCELGLQKKFKRQYAVGGSLKYNKQDILPDPQIGFALYGAMSLLKNTSIQLRVQKTYMPGPDRTLVPDNIGRVSLYQNF</sequence>
<gene>
    <name evidence="2" type="ORF">SAMN05444277_108181</name>
</gene>
<organism evidence="2 3">
    <name type="scientific">Parafilimonas terrae</name>
    <dbReference type="NCBI Taxonomy" id="1465490"/>
    <lineage>
        <taxon>Bacteria</taxon>
        <taxon>Pseudomonadati</taxon>
        <taxon>Bacteroidota</taxon>
        <taxon>Chitinophagia</taxon>
        <taxon>Chitinophagales</taxon>
        <taxon>Chitinophagaceae</taxon>
        <taxon>Parafilimonas</taxon>
    </lineage>
</organism>
<evidence type="ECO:0000313" key="2">
    <source>
        <dbReference type="EMBL" id="SFQ31135.1"/>
    </source>
</evidence>
<feature type="region of interest" description="Disordered" evidence="1">
    <location>
        <begin position="39"/>
        <end position="64"/>
    </location>
</feature>
<accession>A0A1I5XGQ3</accession>
<dbReference type="AlphaFoldDB" id="A0A1I5XGQ3"/>
<dbReference type="RefSeq" id="WP_143075875.1">
    <property type="nucleotide sequence ID" value="NZ_FOXQ01000008.1"/>
</dbReference>
<dbReference type="OrthoDB" id="606679at2"/>
<keyword evidence="3" id="KW-1185">Reference proteome</keyword>
<dbReference type="Proteomes" id="UP000199031">
    <property type="component" value="Unassembled WGS sequence"/>
</dbReference>
<dbReference type="STRING" id="1465490.SAMN05444277_108181"/>
<dbReference type="EMBL" id="FOXQ01000008">
    <property type="protein sequence ID" value="SFQ31135.1"/>
    <property type="molecule type" value="Genomic_DNA"/>
</dbReference>
<protein>
    <submittedName>
        <fullName evidence="2">Uncharacterized protein</fullName>
    </submittedName>
</protein>